<dbReference type="RefSeq" id="WP_277617100.1">
    <property type="nucleotide sequence ID" value="NZ_JARPRP010000029.1"/>
</dbReference>
<protein>
    <submittedName>
        <fullName evidence="1">Uncharacterized protein</fullName>
    </submittedName>
</protein>
<name>A0AAJ1K6M3_9BACI</name>
<organism evidence="1 2">
    <name type="scientific">Bacillus paranthracis</name>
    <dbReference type="NCBI Taxonomy" id="2026186"/>
    <lineage>
        <taxon>Bacteria</taxon>
        <taxon>Bacillati</taxon>
        <taxon>Bacillota</taxon>
        <taxon>Bacilli</taxon>
        <taxon>Bacillales</taxon>
        <taxon>Bacillaceae</taxon>
        <taxon>Bacillus</taxon>
        <taxon>Bacillus cereus group</taxon>
    </lineage>
</organism>
<comment type="caution">
    <text evidence="1">The sequence shown here is derived from an EMBL/GenBank/DDBJ whole genome shotgun (WGS) entry which is preliminary data.</text>
</comment>
<dbReference type="Proteomes" id="UP001216801">
    <property type="component" value="Unassembled WGS sequence"/>
</dbReference>
<evidence type="ECO:0000313" key="2">
    <source>
        <dbReference type="Proteomes" id="UP001216801"/>
    </source>
</evidence>
<reference evidence="1" key="1">
    <citation type="submission" date="2023-03" db="EMBL/GenBank/DDBJ databases">
        <title>Genetic diversity of Bacillus cereus sensu lato isolates from Slovenia.</title>
        <authorList>
            <person name="Abdelli M."/>
        </authorList>
    </citation>
    <scope>NUCLEOTIDE SEQUENCE</scope>
    <source>
        <strain evidence="1">SIBC39</strain>
    </source>
</reference>
<dbReference type="EMBL" id="JARPRR010000027">
    <property type="protein sequence ID" value="MDG0955689.1"/>
    <property type="molecule type" value="Genomic_DNA"/>
</dbReference>
<sequence>MFSLIQKWEEREAEGNMTKGKDEQTIDGMSLKRIRELIENLKSEQYQPKPSRRVYI</sequence>
<accession>A0AAJ1K6M3</accession>
<gene>
    <name evidence="1" type="ORF">P6U19_24245</name>
</gene>
<evidence type="ECO:0000313" key="1">
    <source>
        <dbReference type="EMBL" id="MDG0955689.1"/>
    </source>
</evidence>
<dbReference type="AlphaFoldDB" id="A0AAJ1K6M3"/>
<proteinExistence type="predicted"/>